<dbReference type="AlphaFoldDB" id="A0A1Y4JTS9"/>
<reference evidence="2" key="1">
    <citation type="submission" date="2017-04" db="EMBL/GenBank/DDBJ databases">
        <title>Function of individual gut microbiota members based on whole genome sequencing of pure cultures obtained from chicken caecum.</title>
        <authorList>
            <person name="Medvecky M."/>
            <person name="Cejkova D."/>
            <person name="Polansky O."/>
            <person name="Karasova D."/>
            <person name="Kubasova T."/>
            <person name="Cizek A."/>
            <person name="Rychlik I."/>
        </authorList>
    </citation>
    <scope>NUCLEOTIDE SEQUENCE [LARGE SCALE GENOMIC DNA]</scope>
    <source>
        <strain evidence="2">An189</strain>
    </source>
</reference>
<dbReference type="EMBL" id="NFKE01000011">
    <property type="protein sequence ID" value="OUP32642.1"/>
    <property type="molecule type" value="Genomic_DNA"/>
</dbReference>
<dbReference type="Proteomes" id="UP000196587">
    <property type="component" value="Unassembled WGS sequence"/>
</dbReference>
<accession>A0A1Y4JTS9</accession>
<gene>
    <name evidence="1" type="ORF">B5F24_13695</name>
</gene>
<dbReference type="RefSeq" id="WP_087413242.1">
    <property type="nucleotide sequence ID" value="NZ_CAUBEL010000040.1"/>
</dbReference>
<sequence>MNAAKIVNSSIIGADFKTIVINNKSYVISPPTIHKIAGAGCYLAELPECNTFHDVLSSLKDMDNVAHALSWFVKGDDSLFEELRKGTFDETVQGLEVALSLISAENFYKLSVLAKNVQNLTAKQK</sequence>
<name>A0A1Y4JTS9_9BACE</name>
<organism evidence="1 2">
    <name type="scientific">Bacteroides clarus</name>
    <dbReference type="NCBI Taxonomy" id="626929"/>
    <lineage>
        <taxon>Bacteria</taxon>
        <taxon>Pseudomonadati</taxon>
        <taxon>Bacteroidota</taxon>
        <taxon>Bacteroidia</taxon>
        <taxon>Bacteroidales</taxon>
        <taxon>Bacteroidaceae</taxon>
        <taxon>Bacteroides</taxon>
    </lineage>
</organism>
<evidence type="ECO:0000313" key="2">
    <source>
        <dbReference type="Proteomes" id="UP000196587"/>
    </source>
</evidence>
<proteinExistence type="predicted"/>
<protein>
    <submittedName>
        <fullName evidence="1">Uncharacterized protein</fullName>
    </submittedName>
</protein>
<evidence type="ECO:0000313" key="1">
    <source>
        <dbReference type="EMBL" id="OUP32642.1"/>
    </source>
</evidence>
<comment type="caution">
    <text evidence="1">The sequence shown here is derived from an EMBL/GenBank/DDBJ whole genome shotgun (WGS) entry which is preliminary data.</text>
</comment>